<organism evidence="4 5">
    <name type="scientific">Syntrophotalea acetylenica</name>
    <name type="common">Pelobacter acetylenicus</name>
    <dbReference type="NCBI Taxonomy" id="29542"/>
    <lineage>
        <taxon>Bacteria</taxon>
        <taxon>Pseudomonadati</taxon>
        <taxon>Thermodesulfobacteriota</taxon>
        <taxon>Desulfuromonadia</taxon>
        <taxon>Desulfuromonadales</taxon>
        <taxon>Syntrophotaleaceae</taxon>
        <taxon>Syntrophotalea</taxon>
    </lineage>
</organism>
<dbReference type="CDD" id="cd12797">
    <property type="entry name" value="M23_peptidase"/>
    <property type="match status" value="1"/>
</dbReference>
<dbReference type="Gene3D" id="3.10.350.10">
    <property type="entry name" value="LysM domain"/>
    <property type="match status" value="1"/>
</dbReference>
<evidence type="ECO:0000259" key="3">
    <source>
        <dbReference type="PROSITE" id="PS51782"/>
    </source>
</evidence>
<keyword evidence="5" id="KW-1185">Reference proteome</keyword>
<dbReference type="STRING" id="29542.A6070_05875"/>
<dbReference type="Pfam" id="PF01476">
    <property type="entry name" value="LysM"/>
    <property type="match status" value="1"/>
</dbReference>
<dbReference type="InterPro" id="IPR036779">
    <property type="entry name" value="LysM_dom_sf"/>
</dbReference>
<dbReference type="GO" id="GO:0004222">
    <property type="term" value="F:metalloendopeptidase activity"/>
    <property type="evidence" value="ECO:0007669"/>
    <property type="project" value="TreeGrafter"/>
</dbReference>
<accession>A0A1L3GIV7</accession>
<name>A0A1L3GIV7_SYNAC</name>
<dbReference type="InterPro" id="IPR016047">
    <property type="entry name" value="M23ase_b-sheet_dom"/>
</dbReference>
<comment type="similarity">
    <text evidence="1">Belongs to the E.coli NlpD/Haemophilus LppB family.</text>
</comment>
<dbReference type="InterPro" id="IPR011055">
    <property type="entry name" value="Dup_hybrid_motif"/>
</dbReference>
<evidence type="ECO:0000256" key="2">
    <source>
        <dbReference type="SAM" id="MobiDB-lite"/>
    </source>
</evidence>
<dbReference type="AlphaFoldDB" id="A0A1L3GIV7"/>
<feature type="domain" description="LysM" evidence="3">
    <location>
        <begin position="47"/>
        <end position="91"/>
    </location>
</feature>
<sequence>MKMTFWCHEQVCRAHVVVRLGHAAKIGFGLVLLLALLLAGCGPPRGVYHTVQPGQTIYRIGQTYGVDADDVARLNGIADPTQLKVGQRLFIPGARSRRFVPATVAAGGHRQRVTTVRKRQPSSAASSTPSSSSRRTPAAPSASNKTSVRKNEGTKIPKGRFIWPVRGKLVKPFGQQGYGGRKGIEIEVRHGQTVVAAAAGHVTYSGDGIKGYGNLIILKHADDYFTVYGFNQANLVRAGSYVGKGDHIAVSGSPPGYRGSRLHFEIRHGKEALNPVSFLP</sequence>
<dbReference type="PROSITE" id="PS51782">
    <property type="entry name" value="LYSM"/>
    <property type="match status" value="1"/>
</dbReference>
<dbReference type="InterPro" id="IPR050570">
    <property type="entry name" value="Cell_wall_metabolism_enzyme"/>
</dbReference>
<dbReference type="EMBL" id="CP015518">
    <property type="protein sequence ID" value="APG25628.1"/>
    <property type="molecule type" value="Genomic_DNA"/>
</dbReference>
<feature type="compositionally biased region" description="Basic residues" evidence="2">
    <location>
        <begin position="109"/>
        <end position="120"/>
    </location>
</feature>
<evidence type="ECO:0000313" key="5">
    <source>
        <dbReference type="Proteomes" id="UP000182264"/>
    </source>
</evidence>
<evidence type="ECO:0000256" key="1">
    <source>
        <dbReference type="ARBA" id="ARBA00038420"/>
    </source>
</evidence>
<dbReference type="PANTHER" id="PTHR21666">
    <property type="entry name" value="PEPTIDASE-RELATED"/>
    <property type="match status" value="1"/>
</dbReference>
<dbReference type="CDD" id="cd00118">
    <property type="entry name" value="LysM"/>
    <property type="match status" value="1"/>
</dbReference>
<dbReference type="Proteomes" id="UP000182264">
    <property type="component" value="Chromosome"/>
</dbReference>
<dbReference type="InterPro" id="IPR018392">
    <property type="entry name" value="LysM"/>
</dbReference>
<dbReference type="SMART" id="SM00257">
    <property type="entry name" value="LysM"/>
    <property type="match status" value="1"/>
</dbReference>
<evidence type="ECO:0000313" key="4">
    <source>
        <dbReference type="EMBL" id="APG25628.1"/>
    </source>
</evidence>
<dbReference type="SUPFAM" id="SSF51261">
    <property type="entry name" value="Duplicated hybrid motif"/>
    <property type="match status" value="1"/>
</dbReference>
<feature type="compositionally biased region" description="Low complexity" evidence="2">
    <location>
        <begin position="121"/>
        <end position="143"/>
    </location>
</feature>
<dbReference type="SUPFAM" id="SSF54106">
    <property type="entry name" value="LysM domain"/>
    <property type="match status" value="1"/>
</dbReference>
<dbReference type="Pfam" id="PF01551">
    <property type="entry name" value="Peptidase_M23"/>
    <property type="match status" value="1"/>
</dbReference>
<proteinExistence type="inferred from homology"/>
<feature type="region of interest" description="Disordered" evidence="2">
    <location>
        <begin position="102"/>
        <end position="153"/>
    </location>
</feature>
<reference evidence="4 5" key="1">
    <citation type="journal article" date="2017" name="Genome Announc.">
        <title>Complete Genome Sequences of Two Acetylene-Fermenting Pelobacter acetylenicus Strains.</title>
        <authorList>
            <person name="Sutton J.M."/>
            <person name="Baesman S.M."/>
            <person name="Fierst J.L."/>
            <person name="Poret-Peterson A.T."/>
            <person name="Oremland R.S."/>
            <person name="Dunlap D.S."/>
            <person name="Akob D.M."/>
        </authorList>
    </citation>
    <scope>NUCLEOTIDE SEQUENCE [LARGE SCALE GENOMIC DNA]</scope>
    <source>
        <strain evidence="4 5">DSM 3247</strain>
    </source>
</reference>
<dbReference type="PANTHER" id="PTHR21666:SF263">
    <property type="entry name" value="MUREIN HYDROLASE ACTIVATOR NLPD"/>
    <property type="match status" value="1"/>
</dbReference>
<dbReference type="Gene3D" id="2.70.70.10">
    <property type="entry name" value="Glucose Permease (Domain IIA)"/>
    <property type="match status" value="1"/>
</dbReference>
<dbReference type="KEGG" id="pace:A6070_05875"/>
<gene>
    <name evidence="4" type="ORF">A7E75_11840</name>
</gene>
<dbReference type="OrthoDB" id="9795421at2"/>
<protein>
    <recommendedName>
        <fullName evidence="3">LysM domain-containing protein</fullName>
    </recommendedName>
</protein>